<feature type="signal peptide" evidence="2">
    <location>
        <begin position="1"/>
        <end position="29"/>
    </location>
</feature>
<accession>A0ABR9DL40</accession>
<proteinExistence type="predicted"/>
<dbReference type="Pfam" id="PF04956">
    <property type="entry name" value="TrbC"/>
    <property type="match status" value="1"/>
</dbReference>
<dbReference type="EMBL" id="JACXST010000004">
    <property type="protein sequence ID" value="MBD9363829.1"/>
    <property type="molecule type" value="Genomic_DNA"/>
</dbReference>
<protein>
    <submittedName>
        <fullName evidence="3">TrbC/VirB2 family protein</fullName>
    </submittedName>
</protein>
<evidence type="ECO:0000313" key="4">
    <source>
        <dbReference type="Proteomes" id="UP000641152"/>
    </source>
</evidence>
<feature type="chain" id="PRO_5047131013" evidence="2">
    <location>
        <begin position="30"/>
        <end position="166"/>
    </location>
</feature>
<keyword evidence="1" id="KW-1133">Transmembrane helix</keyword>
<feature type="transmembrane region" description="Helical" evidence="1">
    <location>
        <begin position="131"/>
        <end position="150"/>
    </location>
</feature>
<keyword evidence="4" id="KW-1185">Reference proteome</keyword>
<evidence type="ECO:0000256" key="2">
    <source>
        <dbReference type="SAM" id="SignalP"/>
    </source>
</evidence>
<sequence length="166" mass="17449">MNALANRLQRAPLILLMALVFFMPEQATAAVGDGGALPYEDWLTSLRTSVTGPVAFSLSLIGIIVAGGVLIFGGDLNGFFRTLIFIVLVMALLVGAQNVMTNVFGRGAVITLSADEVGTQLMIMGFHATQYVKGALMIACLIATLACLQLRTLKSAGKSLAMVGEK</sequence>
<gene>
    <name evidence="3" type="ORF">EBB_25710</name>
</gene>
<keyword evidence="2" id="KW-0732">Signal</keyword>
<name>A0ABR9DL40_9GAMM</name>
<reference evidence="3 4" key="1">
    <citation type="submission" date="2020-09" db="EMBL/GenBank/DDBJ databases">
        <title>Methylomonas albis sp. nov. and Methylomonas fluvii sp. nov.: Two cold-adapted methanotrophs from the River Elbe and an amended description of Methylovulum psychrotolerans strain Eb1.</title>
        <authorList>
            <person name="Bussmann I.K."/>
            <person name="Klings K.-W."/>
            <person name="Warnstedt J."/>
            <person name="Hoppert M."/>
            <person name="Saborowski A."/>
            <person name="Horn F."/>
            <person name="Liebner S."/>
        </authorList>
    </citation>
    <scope>NUCLEOTIDE SEQUENCE [LARGE SCALE GENOMIC DNA]</scope>
    <source>
        <strain evidence="3 4">EbB</strain>
    </source>
</reference>
<organism evidence="3 4">
    <name type="scientific">Methylomonas fluvii</name>
    <dbReference type="NCBI Taxonomy" id="1854564"/>
    <lineage>
        <taxon>Bacteria</taxon>
        <taxon>Pseudomonadati</taxon>
        <taxon>Pseudomonadota</taxon>
        <taxon>Gammaproteobacteria</taxon>
        <taxon>Methylococcales</taxon>
        <taxon>Methylococcaceae</taxon>
        <taxon>Methylomonas</taxon>
    </lineage>
</organism>
<comment type="caution">
    <text evidence="3">The sequence shown here is derived from an EMBL/GenBank/DDBJ whole genome shotgun (WGS) entry which is preliminary data.</text>
</comment>
<evidence type="ECO:0000256" key="1">
    <source>
        <dbReference type="SAM" id="Phobius"/>
    </source>
</evidence>
<feature type="transmembrane region" description="Helical" evidence="1">
    <location>
        <begin position="79"/>
        <end position="96"/>
    </location>
</feature>
<keyword evidence="1" id="KW-0472">Membrane</keyword>
<dbReference type="RefSeq" id="WP_192396523.1">
    <property type="nucleotide sequence ID" value="NZ_CAJHIU010000004.1"/>
</dbReference>
<keyword evidence="1" id="KW-0812">Transmembrane</keyword>
<feature type="transmembrane region" description="Helical" evidence="1">
    <location>
        <begin position="53"/>
        <end position="72"/>
    </location>
</feature>
<dbReference type="InterPro" id="IPR007039">
    <property type="entry name" value="TrbC/VirB2"/>
</dbReference>
<evidence type="ECO:0000313" key="3">
    <source>
        <dbReference type="EMBL" id="MBD9363829.1"/>
    </source>
</evidence>
<dbReference type="Proteomes" id="UP000641152">
    <property type="component" value="Unassembled WGS sequence"/>
</dbReference>